<dbReference type="EMBL" id="QJVJ01000013">
    <property type="protein sequence ID" value="PYI51406.1"/>
    <property type="molecule type" value="Genomic_DNA"/>
</dbReference>
<dbReference type="GO" id="GO:0004475">
    <property type="term" value="F:mannose-1-phosphate guanylyltransferase (GTP) activity"/>
    <property type="evidence" value="ECO:0007669"/>
    <property type="project" value="TreeGrafter"/>
</dbReference>
<reference evidence="3 4" key="1">
    <citation type="submission" date="2018-05" db="EMBL/GenBank/DDBJ databases">
        <title>Paenibacillus flagellatus sp. nov., isolated from selenium mineral soil.</title>
        <authorList>
            <person name="Dai X."/>
        </authorList>
    </citation>
    <scope>NUCLEOTIDE SEQUENCE [LARGE SCALE GENOMIC DNA]</scope>
    <source>
        <strain evidence="3 4">DXL2</strain>
    </source>
</reference>
<dbReference type="InterPro" id="IPR051161">
    <property type="entry name" value="Mannose-6P_isomerase_type2"/>
</dbReference>
<dbReference type="AlphaFoldDB" id="A0A2V5KRD4"/>
<comment type="caution">
    <text evidence="3">The sequence shown here is derived from an EMBL/GenBank/DDBJ whole genome shotgun (WGS) entry which is preliminary data.</text>
</comment>
<dbReference type="InterPro" id="IPR005835">
    <property type="entry name" value="NTP_transferase_dom"/>
</dbReference>
<keyword evidence="4" id="KW-1185">Reference proteome</keyword>
<proteinExistence type="predicted"/>
<dbReference type="PANTHER" id="PTHR46390:SF1">
    <property type="entry name" value="MANNOSE-1-PHOSPHATE GUANYLYLTRANSFERASE"/>
    <property type="match status" value="1"/>
</dbReference>
<dbReference type="InterPro" id="IPR029044">
    <property type="entry name" value="Nucleotide-diphossugar_trans"/>
</dbReference>
<dbReference type="Gene3D" id="3.90.550.10">
    <property type="entry name" value="Spore Coat Polysaccharide Biosynthesis Protein SpsA, Chain A"/>
    <property type="match status" value="1"/>
</dbReference>
<dbReference type="Pfam" id="PF00483">
    <property type="entry name" value="NTP_transferase"/>
    <property type="match status" value="1"/>
</dbReference>
<dbReference type="PANTHER" id="PTHR46390">
    <property type="entry name" value="MANNOSE-1-PHOSPHATE GUANYLYLTRANSFERASE"/>
    <property type="match status" value="1"/>
</dbReference>
<organism evidence="3 4">
    <name type="scientific">Paenibacillus flagellatus</name>
    <dbReference type="NCBI Taxonomy" id="2211139"/>
    <lineage>
        <taxon>Bacteria</taxon>
        <taxon>Bacillati</taxon>
        <taxon>Bacillota</taxon>
        <taxon>Bacilli</taxon>
        <taxon>Bacillales</taxon>
        <taxon>Paenibacillaceae</taxon>
        <taxon>Paenibacillus</taxon>
    </lineage>
</organism>
<feature type="domain" description="Nucleotidyl transferase" evidence="2">
    <location>
        <begin position="3"/>
        <end position="268"/>
    </location>
</feature>
<dbReference type="GO" id="GO:0009298">
    <property type="term" value="P:GDP-mannose biosynthetic process"/>
    <property type="evidence" value="ECO:0007669"/>
    <property type="project" value="TreeGrafter"/>
</dbReference>
<evidence type="ECO:0000313" key="4">
    <source>
        <dbReference type="Proteomes" id="UP000247476"/>
    </source>
</evidence>
<keyword evidence="3" id="KW-0808">Transferase</keyword>
<sequence>MKIILLSGGSGMRLWPMTGGDRPKQLLRLLRDEKGRPVSMLQHVWERLRRRGLERSAVIATSAAQRETIREQLGESVDLVLEPVKRDTYPAVLLAVAYLHAYRGLTRDEPVLVMPVDSLADESFYDEVFRLPETLDDAGARLALIGIKPREPAEKYGYIVPEEGDAPSSGYVRVGRFREKPHRDEAERLMEAGALWNGGVFCFRGGYLLDRLERTGGTLTYEETLAEFPDMEQRSFDHAVVECERSIAARVYEGSWSDLGTWCSLVESMPVSVSGRAVASDDCVNTHIVNETNIPVVAIGLADTIIAVGPEGVLVSRKQASMRLKDALSRLAKLGPTPPAPGAESATDPPVKTLDRDMPGDGITVTTRKLRLERGESRSHGTVGPTAAVAWTIVRGSGRLEKEGVSAAVSGPGFTVTLGPGETGVLTAEETLDIIEVSTVFD</sequence>
<evidence type="ECO:0000313" key="3">
    <source>
        <dbReference type="EMBL" id="PYI51406.1"/>
    </source>
</evidence>
<name>A0A2V5KRD4_9BACL</name>
<protein>
    <submittedName>
        <fullName evidence="3">Mannose-1-phosphate guanylyltransferase</fullName>
    </submittedName>
</protein>
<dbReference type="Proteomes" id="UP000247476">
    <property type="component" value="Unassembled WGS sequence"/>
</dbReference>
<keyword evidence="3" id="KW-0548">Nucleotidyltransferase</keyword>
<accession>A0A2V5KRD4</accession>
<evidence type="ECO:0000259" key="2">
    <source>
        <dbReference type="Pfam" id="PF00483"/>
    </source>
</evidence>
<evidence type="ECO:0000256" key="1">
    <source>
        <dbReference type="SAM" id="MobiDB-lite"/>
    </source>
</evidence>
<dbReference type="RefSeq" id="WP_110842919.1">
    <property type="nucleotide sequence ID" value="NZ_QJVJ01000013.1"/>
</dbReference>
<gene>
    <name evidence="3" type="ORF">DLM86_25655</name>
</gene>
<dbReference type="SUPFAM" id="SSF53448">
    <property type="entry name" value="Nucleotide-diphospho-sugar transferases"/>
    <property type="match status" value="1"/>
</dbReference>
<feature type="region of interest" description="Disordered" evidence="1">
    <location>
        <begin position="333"/>
        <end position="359"/>
    </location>
</feature>
<dbReference type="SUPFAM" id="SSF159283">
    <property type="entry name" value="Guanosine diphospho-D-mannose pyrophosphorylase/mannose-6-phosphate isomerase linker domain"/>
    <property type="match status" value="1"/>
</dbReference>